<dbReference type="Proteomes" id="UP000348942">
    <property type="component" value="Chromosome 1"/>
</dbReference>
<dbReference type="InterPro" id="IPR032710">
    <property type="entry name" value="NTF2-like_dom_sf"/>
</dbReference>
<feature type="domain" description="SnoaL-like" evidence="1">
    <location>
        <begin position="39"/>
        <end position="130"/>
    </location>
</feature>
<reference evidence="2 3" key="1">
    <citation type="submission" date="2019-10" db="EMBL/GenBank/DDBJ databases">
        <title>Vibrio sp. nov., isolated from Coralline algae surface.</title>
        <authorList>
            <person name="Geng Y."/>
            <person name="Zhang X."/>
        </authorList>
    </citation>
    <scope>NUCLEOTIDE SEQUENCE [LARGE SCALE GENOMIC DNA]</scope>
    <source>
        <strain evidence="2 3">SM1977</strain>
    </source>
</reference>
<dbReference type="AlphaFoldDB" id="A0A5Q0TBB4"/>
<gene>
    <name evidence="2" type="ORF">GFB47_00880</name>
</gene>
<dbReference type="InterPro" id="IPR037401">
    <property type="entry name" value="SnoaL-like"/>
</dbReference>
<dbReference type="RefSeq" id="WP_153445797.1">
    <property type="nucleotide sequence ID" value="NZ_CP045699.1"/>
</dbReference>
<organism evidence="2 3">
    <name type="scientific">Vibrio algicola</name>
    <dbReference type="NCBI Taxonomy" id="2662262"/>
    <lineage>
        <taxon>Bacteria</taxon>
        <taxon>Pseudomonadati</taxon>
        <taxon>Pseudomonadota</taxon>
        <taxon>Gammaproteobacteria</taxon>
        <taxon>Vibrionales</taxon>
        <taxon>Vibrionaceae</taxon>
        <taxon>Vibrio</taxon>
    </lineage>
</organism>
<keyword evidence="3" id="KW-1185">Reference proteome</keyword>
<dbReference type="Gene3D" id="3.10.450.50">
    <property type="match status" value="1"/>
</dbReference>
<proteinExistence type="predicted"/>
<evidence type="ECO:0000313" key="2">
    <source>
        <dbReference type="EMBL" id="QGA64104.1"/>
    </source>
</evidence>
<name>A0A5Q0TBB4_9VIBR</name>
<dbReference type="EMBL" id="CP045699">
    <property type="protein sequence ID" value="QGA64104.1"/>
    <property type="molecule type" value="Genomic_DNA"/>
</dbReference>
<accession>A0A5Q0TBB4</accession>
<dbReference type="Pfam" id="PF12680">
    <property type="entry name" value="SnoaL_2"/>
    <property type="match status" value="1"/>
</dbReference>
<dbReference type="SUPFAM" id="SSF54427">
    <property type="entry name" value="NTF2-like"/>
    <property type="match status" value="1"/>
</dbReference>
<protein>
    <submittedName>
        <fullName evidence="2">DUF2358 domain-containing protein</fullName>
    </submittedName>
</protein>
<evidence type="ECO:0000313" key="3">
    <source>
        <dbReference type="Proteomes" id="UP000348942"/>
    </source>
</evidence>
<sequence>MTDGSEPHTRHQPWLQNFIVMYQALGTSKLDRQQAGSQPQDFKLLHQVYHSEVEFIDPLHHVSGICALVAYFKNIYTHVEHCQFAIHHVVESDHEAAIYWTMTYTHRKLNHHQPIKVEGHSHLKQREGMVGYHRDYLDVGAMVYEHIPLLGRVIKTIKQRAGE</sequence>
<evidence type="ECO:0000259" key="1">
    <source>
        <dbReference type="Pfam" id="PF12680"/>
    </source>
</evidence>